<gene>
    <name evidence="5" type="primary">recX</name>
    <name evidence="9" type="ORF">COT87_00265</name>
</gene>
<dbReference type="InterPro" id="IPR053926">
    <property type="entry name" value="RecX_HTH_1st"/>
</dbReference>
<comment type="similarity">
    <text evidence="2 5">Belongs to the RecX family.</text>
</comment>
<reference evidence="10" key="1">
    <citation type="submission" date="2017-09" db="EMBL/GenBank/DDBJ databases">
        <title>Depth-based differentiation of microbial function through sediment-hosted aquifers and enrichment of novel symbionts in the deep terrestrial subsurface.</title>
        <authorList>
            <person name="Probst A.J."/>
            <person name="Ladd B."/>
            <person name="Jarett J.K."/>
            <person name="Geller-Mcgrath D.E."/>
            <person name="Sieber C.M.K."/>
            <person name="Emerson J.B."/>
            <person name="Anantharaman K."/>
            <person name="Thomas B.C."/>
            <person name="Malmstrom R."/>
            <person name="Stieglmeier M."/>
            <person name="Klingl A."/>
            <person name="Woyke T."/>
            <person name="Ryan C.M."/>
            <person name="Banfield J.F."/>
        </authorList>
    </citation>
    <scope>NUCLEOTIDE SEQUENCE [LARGE SCALE GENOMIC DNA]</scope>
</reference>
<evidence type="ECO:0000256" key="2">
    <source>
        <dbReference type="ARBA" id="ARBA00009695"/>
    </source>
</evidence>
<dbReference type="AlphaFoldDB" id="A0A2H0VJM2"/>
<evidence type="ECO:0000259" key="8">
    <source>
        <dbReference type="Pfam" id="PF21982"/>
    </source>
</evidence>
<dbReference type="Pfam" id="PF02631">
    <property type="entry name" value="RecX_HTH2"/>
    <property type="match status" value="1"/>
</dbReference>
<accession>A0A2H0VJM2</accession>
<feature type="domain" description="RecX first three-helical" evidence="8">
    <location>
        <begin position="63"/>
        <end position="86"/>
    </location>
</feature>
<sequence>MPEITCLVQGKKNPNRVNLYLDNTFAFALSIDEVAKNGLKKGLELSESEILSLKEKDNNEYIYAKLLNFLSYRPRTIKEVRDRLHKYAVKDKIKQNLFIAKLSDRGYLDDLKFATWFIESRNTHRPRSQRMLTQELMLKGVSRTVIAEALTGVVDDSGTISRLLDKKLGIKHTLGADEKQKIYVYLSRQGFSWDKIVSVVKTWESE</sequence>
<comment type="function">
    <text evidence="5">Modulates RecA activity.</text>
</comment>
<dbReference type="HAMAP" id="MF_01114">
    <property type="entry name" value="RecX"/>
    <property type="match status" value="1"/>
</dbReference>
<evidence type="ECO:0000256" key="4">
    <source>
        <dbReference type="ARBA" id="ARBA00022490"/>
    </source>
</evidence>
<dbReference type="Pfam" id="PF21982">
    <property type="entry name" value="RecX_HTH1"/>
    <property type="match status" value="1"/>
</dbReference>
<dbReference type="InterPro" id="IPR053925">
    <property type="entry name" value="RecX_HTH_3rd"/>
</dbReference>
<dbReference type="PANTHER" id="PTHR33602">
    <property type="entry name" value="REGULATORY PROTEIN RECX FAMILY PROTEIN"/>
    <property type="match status" value="1"/>
</dbReference>
<dbReference type="Pfam" id="PF21981">
    <property type="entry name" value="RecX_HTH3"/>
    <property type="match status" value="1"/>
</dbReference>
<protein>
    <recommendedName>
        <fullName evidence="3 5">Regulatory protein RecX</fullName>
    </recommendedName>
</protein>
<proteinExistence type="inferred from homology"/>
<evidence type="ECO:0000313" key="9">
    <source>
        <dbReference type="EMBL" id="PIR99304.1"/>
    </source>
</evidence>
<dbReference type="GO" id="GO:0005737">
    <property type="term" value="C:cytoplasm"/>
    <property type="evidence" value="ECO:0007669"/>
    <property type="project" value="UniProtKB-SubCell"/>
</dbReference>
<keyword evidence="4 5" id="KW-0963">Cytoplasm</keyword>
<dbReference type="InterPro" id="IPR036388">
    <property type="entry name" value="WH-like_DNA-bd_sf"/>
</dbReference>
<dbReference type="EMBL" id="PFAF01000002">
    <property type="protein sequence ID" value="PIR99304.1"/>
    <property type="molecule type" value="Genomic_DNA"/>
</dbReference>
<name>A0A2H0VJM2_9BACT</name>
<dbReference type="PANTHER" id="PTHR33602:SF1">
    <property type="entry name" value="REGULATORY PROTEIN RECX FAMILY PROTEIN"/>
    <property type="match status" value="1"/>
</dbReference>
<evidence type="ECO:0000256" key="5">
    <source>
        <dbReference type="HAMAP-Rule" id="MF_01114"/>
    </source>
</evidence>
<comment type="caution">
    <text evidence="9">The sequence shown here is derived from an EMBL/GenBank/DDBJ whole genome shotgun (WGS) entry which is preliminary data.</text>
</comment>
<dbReference type="Gene3D" id="1.10.10.10">
    <property type="entry name" value="Winged helix-like DNA-binding domain superfamily/Winged helix DNA-binding domain"/>
    <property type="match status" value="3"/>
</dbReference>
<evidence type="ECO:0000313" key="10">
    <source>
        <dbReference type="Proteomes" id="UP000230796"/>
    </source>
</evidence>
<dbReference type="GO" id="GO:0006282">
    <property type="term" value="P:regulation of DNA repair"/>
    <property type="evidence" value="ECO:0007669"/>
    <property type="project" value="UniProtKB-UniRule"/>
</dbReference>
<comment type="subcellular location">
    <subcellularLocation>
        <location evidence="1 5">Cytoplasm</location>
    </subcellularLocation>
</comment>
<evidence type="ECO:0000259" key="6">
    <source>
        <dbReference type="Pfam" id="PF02631"/>
    </source>
</evidence>
<organism evidence="9 10">
    <name type="scientific">Candidatus Collierbacteria bacterium CG10_big_fil_rev_8_21_14_0_10_44_9</name>
    <dbReference type="NCBI Taxonomy" id="1974535"/>
    <lineage>
        <taxon>Bacteria</taxon>
        <taxon>Candidatus Collieribacteriota</taxon>
    </lineage>
</organism>
<evidence type="ECO:0000259" key="7">
    <source>
        <dbReference type="Pfam" id="PF21981"/>
    </source>
</evidence>
<feature type="domain" description="RecX third three-helical" evidence="7">
    <location>
        <begin position="160"/>
        <end position="199"/>
    </location>
</feature>
<dbReference type="InterPro" id="IPR053924">
    <property type="entry name" value="RecX_HTH_2nd"/>
</dbReference>
<dbReference type="InterPro" id="IPR003783">
    <property type="entry name" value="Regulatory_RecX"/>
</dbReference>
<evidence type="ECO:0000256" key="3">
    <source>
        <dbReference type="ARBA" id="ARBA00018111"/>
    </source>
</evidence>
<evidence type="ECO:0000256" key="1">
    <source>
        <dbReference type="ARBA" id="ARBA00004496"/>
    </source>
</evidence>
<dbReference type="Proteomes" id="UP000230796">
    <property type="component" value="Unassembled WGS sequence"/>
</dbReference>
<feature type="domain" description="RecX second three-helical" evidence="6">
    <location>
        <begin position="109"/>
        <end position="150"/>
    </location>
</feature>